<dbReference type="InterPro" id="IPR011263">
    <property type="entry name" value="DNA-dir_RNA_pol_RpoA/D/Rpb3"/>
</dbReference>
<dbReference type="AlphaFoldDB" id="A0A238ZNA0"/>
<dbReference type="InterPro" id="IPR011260">
    <property type="entry name" value="RNAP_asu_C"/>
</dbReference>
<sequence length="320" mass="35518">MIEFITPDKFRWEEHTDSYGRFVVEPLEKGYGVTVGNALRRVLLSSIEGAAPTAVKFEGAWHEFTTLPGVVEDLTEIVLNIKDLRFALHGDAPVFIELRKKGPGKVYASDFELPSQVKLLTPDKEIATLDNENSEIELHLRIDKGKGFVLSEEIQEIFDISTLGWIALDADFSPVRKVAFKVEDTRVGRRTDYNKLTMEIWTDGGVTPKEALAKACSILIDHFSSVMVNLAEVTPEVPVVEVHQEEEKEDEKLSMTLEEAGLKSRALRALKEAGVETIGELIKLTDADLKKLKGLGNKSIAQIKEVLSSLGLELSGGKEE</sequence>
<evidence type="ECO:0000256" key="5">
    <source>
        <dbReference type="ARBA" id="ARBA00022679"/>
    </source>
</evidence>
<proteinExistence type="inferred from homology"/>
<keyword evidence="4 11" id="KW-0240">DNA-directed RNA polymerase</keyword>
<evidence type="ECO:0000256" key="2">
    <source>
        <dbReference type="ARBA" id="ARBA00012418"/>
    </source>
</evidence>
<evidence type="ECO:0000313" key="13">
    <source>
        <dbReference type="EMBL" id="SNR84810.1"/>
    </source>
</evidence>
<feature type="domain" description="DNA-directed RNA polymerase RpoA/D/Rpb3-type" evidence="12">
    <location>
        <begin position="19"/>
        <end position="230"/>
    </location>
</feature>
<dbReference type="GO" id="GO:0003677">
    <property type="term" value="F:DNA binding"/>
    <property type="evidence" value="ECO:0007669"/>
    <property type="project" value="UniProtKB-UniRule"/>
</dbReference>
<dbReference type="InterPro" id="IPR036603">
    <property type="entry name" value="RBP11-like"/>
</dbReference>
<reference evidence="14" key="1">
    <citation type="submission" date="2017-06" db="EMBL/GenBank/DDBJ databases">
        <authorList>
            <person name="Varghese N."/>
            <person name="Submissions S."/>
        </authorList>
    </citation>
    <scope>NUCLEOTIDE SEQUENCE [LARGE SCALE GENOMIC DNA]</scope>
    <source>
        <strain evidence="14">DSM 15668</strain>
    </source>
</reference>
<evidence type="ECO:0000256" key="6">
    <source>
        <dbReference type="ARBA" id="ARBA00022695"/>
    </source>
</evidence>
<dbReference type="FunFam" id="2.170.120.12:FF:000001">
    <property type="entry name" value="DNA-directed RNA polymerase subunit alpha"/>
    <property type="match status" value="1"/>
</dbReference>
<dbReference type="Pfam" id="PF01000">
    <property type="entry name" value="RNA_pol_A_bac"/>
    <property type="match status" value="1"/>
</dbReference>
<dbReference type="InterPro" id="IPR011262">
    <property type="entry name" value="DNA-dir_RNA_pol_insert"/>
</dbReference>
<dbReference type="HAMAP" id="MF_00059">
    <property type="entry name" value="RNApol_bact_RpoA"/>
    <property type="match status" value="1"/>
</dbReference>
<dbReference type="GO" id="GO:0046983">
    <property type="term" value="F:protein dimerization activity"/>
    <property type="evidence" value="ECO:0007669"/>
    <property type="project" value="InterPro"/>
</dbReference>
<keyword evidence="5 11" id="KW-0808">Transferase</keyword>
<feature type="region of interest" description="Alpha C-terminal domain (alpha-CTD)" evidence="11">
    <location>
        <begin position="253"/>
        <end position="320"/>
    </location>
</feature>
<dbReference type="SMART" id="SM00662">
    <property type="entry name" value="RPOLD"/>
    <property type="match status" value="1"/>
</dbReference>
<dbReference type="RefSeq" id="WP_089323401.1">
    <property type="nucleotide sequence ID" value="NZ_FZOB01000010.1"/>
</dbReference>
<comment type="subunit">
    <text evidence="11">Homodimer. The RNAP catalytic core consists of 2 alpha, 1 beta, 1 beta' and 1 omega subunit. When a sigma factor is associated with the core the holoenzyme is formed, which can initiate transcription.</text>
</comment>
<dbReference type="NCBIfam" id="TIGR02027">
    <property type="entry name" value="rpoA"/>
    <property type="match status" value="1"/>
</dbReference>
<dbReference type="GO" id="GO:0005737">
    <property type="term" value="C:cytoplasm"/>
    <property type="evidence" value="ECO:0007669"/>
    <property type="project" value="UniProtKB-ARBA"/>
</dbReference>
<dbReference type="InterPro" id="IPR036643">
    <property type="entry name" value="RNApol_insert_sf"/>
</dbReference>
<evidence type="ECO:0000256" key="10">
    <source>
        <dbReference type="ARBA" id="ARBA00048552"/>
    </source>
</evidence>
<comment type="domain">
    <text evidence="11">The N-terminal domain is essential for RNAP assembly and basal transcription, whereas the C-terminal domain is involved in interaction with transcriptional regulators and with upstream promoter elements.</text>
</comment>
<dbReference type="GO" id="GO:0006351">
    <property type="term" value="P:DNA-templated transcription"/>
    <property type="evidence" value="ECO:0007669"/>
    <property type="project" value="UniProtKB-UniRule"/>
</dbReference>
<keyword evidence="7 11" id="KW-0804">Transcription</keyword>
<dbReference type="Pfam" id="PF01193">
    <property type="entry name" value="RNA_pol_L"/>
    <property type="match status" value="1"/>
</dbReference>
<comment type="similarity">
    <text evidence="1 11">Belongs to the RNA polymerase alpha chain family.</text>
</comment>
<dbReference type="EC" id="2.7.7.6" evidence="2 11"/>
<evidence type="ECO:0000259" key="12">
    <source>
        <dbReference type="SMART" id="SM00662"/>
    </source>
</evidence>
<evidence type="ECO:0000313" key="14">
    <source>
        <dbReference type="Proteomes" id="UP000198405"/>
    </source>
</evidence>
<dbReference type="SUPFAM" id="SSF55257">
    <property type="entry name" value="RBP11-like subunits of RNA polymerase"/>
    <property type="match status" value="1"/>
</dbReference>
<dbReference type="Pfam" id="PF03118">
    <property type="entry name" value="RNA_pol_A_CTD"/>
    <property type="match status" value="1"/>
</dbReference>
<comment type="function">
    <text evidence="11">DNA-dependent RNA polymerase catalyzes the transcription of DNA into RNA using the four ribonucleoside triphosphates as substrates.</text>
</comment>
<dbReference type="NCBIfam" id="NF003519">
    <property type="entry name" value="PRK05182.2-5"/>
    <property type="match status" value="1"/>
</dbReference>
<accession>A0A238ZNA0</accession>
<evidence type="ECO:0000256" key="8">
    <source>
        <dbReference type="ARBA" id="ARBA00032524"/>
    </source>
</evidence>
<feature type="region of interest" description="Alpha N-terminal domain (alpha-NTD)" evidence="11">
    <location>
        <begin position="1"/>
        <end position="231"/>
    </location>
</feature>
<keyword evidence="6 11" id="KW-0548">Nucleotidyltransferase</keyword>
<gene>
    <name evidence="11" type="primary">rpoA</name>
    <name evidence="13" type="ORF">SAMN06265340_11045</name>
</gene>
<protein>
    <recommendedName>
        <fullName evidence="3 11">DNA-directed RNA polymerase subunit alpha</fullName>
        <shortName evidence="11">RNAP subunit alpha</shortName>
        <ecNumber evidence="2 11">2.7.7.6</ecNumber>
    </recommendedName>
    <alternativeName>
        <fullName evidence="9 11">RNA polymerase subunit alpha</fullName>
    </alternativeName>
    <alternativeName>
        <fullName evidence="8 11">Transcriptase subunit alpha</fullName>
    </alternativeName>
</protein>
<dbReference type="GO" id="GO:0000428">
    <property type="term" value="C:DNA-directed RNA polymerase complex"/>
    <property type="evidence" value="ECO:0007669"/>
    <property type="project" value="UniProtKB-KW"/>
</dbReference>
<evidence type="ECO:0000256" key="9">
    <source>
        <dbReference type="ARBA" id="ARBA00033070"/>
    </source>
</evidence>
<dbReference type="Gene3D" id="2.170.120.12">
    <property type="entry name" value="DNA-directed RNA polymerase, insert domain"/>
    <property type="match status" value="1"/>
</dbReference>
<dbReference type="CDD" id="cd06928">
    <property type="entry name" value="RNAP_alpha_NTD"/>
    <property type="match status" value="1"/>
</dbReference>
<dbReference type="Gene3D" id="3.30.1360.10">
    <property type="entry name" value="RNA polymerase, RBP11-like subunit"/>
    <property type="match status" value="1"/>
</dbReference>
<dbReference type="OrthoDB" id="9805706at2"/>
<dbReference type="GO" id="GO:0003899">
    <property type="term" value="F:DNA-directed RNA polymerase activity"/>
    <property type="evidence" value="ECO:0007669"/>
    <property type="project" value="UniProtKB-UniRule"/>
</dbReference>
<dbReference type="InterPro" id="IPR011773">
    <property type="entry name" value="DNA-dir_RpoA"/>
</dbReference>
<organism evidence="13 14">
    <name type="scientific">Desulfurobacterium atlanticum</name>
    <dbReference type="NCBI Taxonomy" id="240169"/>
    <lineage>
        <taxon>Bacteria</taxon>
        <taxon>Pseudomonadati</taxon>
        <taxon>Aquificota</taxon>
        <taxon>Aquificia</taxon>
        <taxon>Desulfurobacteriales</taxon>
        <taxon>Desulfurobacteriaceae</taxon>
        <taxon>Desulfurobacterium</taxon>
    </lineage>
</organism>
<dbReference type="Proteomes" id="UP000198405">
    <property type="component" value="Unassembled WGS sequence"/>
</dbReference>
<dbReference type="Gene3D" id="1.10.150.20">
    <property type="entry name" value="5' to 3' exonuclease, C-terminal subdomain"/>
    <property type="match status" value="1"/>
</dbReference>
<evidence type="ECO:0000256" key="11">
    <source>
        <dbReference type="HAMAP-Rule" id="MF_00059"/>
    </source>
</evidence>
<evidence type="ECO:0000256" key="3">
    <source>
        <dbReference type="ARBA" id="ARBA00015972"/>
    </source>
</evidence>
<dbReference type="NCBIfam" id="NF003513">
    <property type="entry name" value="PRK05182.1-2"/>
    <property type="match status" value="1"/>
</dbReference>
<name>A0A238ZNA0_9BACT</name>
<evidence type="ECO:0000256" key="7">
    <source>
        <dbReference type="ARBA" id="ARBA00023163"/>
    </source>
</evidence>
<comment type="catalytic activity">
    <reaction evidence="10 11">
        <text>RNA(n) + a ribonucleoside 5'-triphosphate = RNA(n+1) + diphosphate</text>
        <dbReference type="Rhea" id="RHEA:21248"/>
        <dbReference type="Rhea" id="RHEA-COMP:14527"/>
        <dbReference type="Rhea" id="RHEA-COMP:17342"/>
        <dbReference type="ChEBI" id="CHEBI:33019"/>
        <dbReference type="ChEBI" id="CHEBI:61557"/>
        <dbReference type="ChEBI" id="CHEBI:140395"/>
        <dbReference type="EC" id="2.7.7.6"/>
    </reaction>
</comment>
<dbReference type="EMBL" id="FZOB01000010">
    <property type="protein sequence ID" value="SNR84810.1"/>
    <property type="molecule type" value="Genomic_DNA"/>
</dbReference>
<dbReference type="SUPFAM" id="SSF47789">
    <property type="entry name" value="C-terminal domain of RNA polymerase alpha subunit"/>
    <property type="match status" value="1"/>
</dbReference>
<evidence type="ECO:0000256" key="1">
    <source>
        <dbReference type="ARBA" id="ARBA00007123"/>
    </source>
</evidence>
<dbReference type="SUPFAM" id="SSF56553">
    <property type="entry name" value="Insert subdomain of RNA polymerase alpha subunit"/>
    <property type="match status" value="1"/>
</dbReference>
<keyword evidence="14" id="KW-1185">Reference proteome</keyword>
<evidence type="ECO:0000256" key="4">
    <source>
        <dbReference type="ARBA" id="ARBA00022478"/>
    </source>
</evidence>